<proteinExistence type="predicted"/>
<dbReference type="GO" id="GO:0005741">
    <property type="term" value="C:mitochondrial outer membrane"/>
    <property type="evidence" value="ECO:0007669"/>
    <property type="project" value="InterPro"/>
</dbReference>
<feature type="transmembrane region" description="Helical" evidence="2">
    <location>
        <begin position="79"/>
        <end position="99"/>
    </location>
</feature>
<dbReference type="AlphaFoldDB" id="A0A0N0RU48"/>
<feature type="transmembrane region" description="Helical" evidence="2">
    <location>
        <begin position="111"/>
        <end position="130"/>
    </location>
</feature>
<dbReference type="STRING" id="150374.A0A0N0RU48"/>
<evidence type="ECO:0000256" key="1">
    <source>
        <dbReference type="SAM" id="MobiDB-lite"/>
    </source>
</evidence>
<keyword evidence="2" id="KW-1133">Transmembrane helix</keyword>
<feature type="region of interest" description="Disordered" evidence="1">
    <location>
        <begin position="18"/>
        <end position="53"/>
    </location>
</feature>
<dbReference type="GO" id="GO:1990593">
    <property type="term" value="F:nascent polypeptide-associated complex binding"/>
    <property type="evidence" value="ECO:0007669"/>
    <property type="project" value="InterPro"/>
</dbReference>
<dbReference type="PANTHER" id="PTHR38402:SF1">
    <property type="entry name" value="MITOCHONDRIAL OUTER MEMBRANE PROTEIN OM14"/>
    <property type="match status" value="1"/>
</dbReference>
<dbReference type="PANTHER" id="PTHR38402">
    <property type="entry name" value="MITOCHONDRIAL OUTER MEMBRANE PROTEIN OM14"/>
    <property type="match status" value="1"/>
</dbReference>
<sequence length="139" mass="15057">MPSVQTVSADFLDQDVQTVTQAERRRREEEEAAAAKKKARAKRAKTGDDGREGESWFAKQLARVPAVADGYLSYECDGLMALNVAGVVGVASVLGYKAWGLWERNELSWRSVGAGVGVLATVGAVEAVLAPRVHKRKEK</sequence>
<evidence type="ECO:0000313" key="3">
    <source>
        <dbReference type="EMBL" id="KOS22472.1"/>
    </source>
</evidence>
<name>A0A0N0RU48_ESCWE</name>
<dbReference type="GO" id="GO:0006626">
    <property type="term" value="P:protein targeting to mitochondrion"/>
    <property type="evidence" value="ECO:0007669"/>
    <property type="project" value="TreeGrafter"/>
</dbReference>
<organism evidence="3 4">
    <name type="scientific">Escovopsis weberi</name>
    <dbReference type="NCBI Taxonomy" id="150374"/>
    <lineage>
        <taxon>Eukaryota</taxon>
        <taxon>Fungi</taxon>
        <taxon>Dikarya</taxon>
        <taxon>Ascomycota</taxon>
        <taxon>Pezizomycotina</taxon>
        <taxon>Sordariomycetes</taxon>
        <taxon>Hypocreomycetidae</taxon>
        <taxon>Hypocreales</taxon>
        <taxon>Hypocreaceae</taxon>
        <taxon>Escovopsis</taxon>
    </lineage>
</organism>
<feature type="compositionally biased region" description="Basic residues" evidence="1">
    <location>
        <begin position="35"/>
        <end position="44"/>
    </location>
</feature>
<keyword evidence="2" id="KW-0472">Membrane</keyword>
<protein>
    <recommendedName>
        <fullName evidence="5">Mitochondrial outer membrane protein OM14 C-terminal domain-containing protein</fullName>
    </recommendedName>
</protein>
<dbReference type="OrthoDB" id="20198at2759"/>
<gene>
    <name evidence="3" type="ORF">ESCO_002085</name>
</gene>
<evidence type="ECO:0000313" key="4">
    <source>
        <dbReference type="Proteomes" id="UP000053831"/>
    </source>
</evidence>
<dbReference type="Proteomes" id="UP000053831">
    <property type="component" value="Unassembled WGS sequence"/>
</dbReference>
<keyword evidence="4" id="KW-1185">Reference proteome</keyword>
<keyword evidence="2" id="KW-0812">Transmembrane</keyword>
<dbReference type="InterPro" id="IPR039454">
    <property type="entry name" value="OM14"/>
</dbReference>
<reference evidence="3 4" key="1">
    <citation type="submission" date="2015-07" db="EMBL/GenBank/DDBJ databases">
        <title>The genome of the fungus Escovopsis weberi, a specialized disease agent of ant agriculture.</title>
        <authorList>
            <person name="de Man T.J."/>
            <person name="Stajich J.E."/>
            <person name="Kubicek C.P."/>
            <person name="Chenthamara K."/>
            <person name="Atanasova L."/>
            <person name="Druzhinina I.S."/>
            <person name="Birnbaum S."/>
            <person name="Barribeau S.M."/>
            <person name="Teiling C."/>
            <person name="Suen G."/>
            <person name="Currie C."/>
            <person name="Gerardo N.M."/>
        </authorList>
    </citation>
    <scope>NUCLEOTIDE SEQUENCE [LARGE SCALE GENOMIC DNA]</scope>
</reference>
<accession>A0A0N0RU48</accession>
<comment type="caution">
    <text evidence="3">The sequence shown here is derived from an EMBL/GenBank/DDBJ whole genome shotgun (WGS) entry which is preliminary data.</text>
</comment>
<dbReference type="EMBL" id="LGSR01000006">
    <property type="protein sequence ID" value="KOS22472.1"/>
    <property type="molecule type" value="Genomic_DNA"/>
</dbReference>
<evidence type="ECO:0000256" key="2">
    <source>
        <dbReference type="SAM" id="Phobius"/>
    </source>
</evidence>
<evidence type="ECO:0008006" key="5">
    <source>
        <dbReference type="Google" id="ProtNLM"/>
    </source>
</evidence>